<dbReference type="Proteomes" id="UP000284660">
    <property type="component" value="Unassembled WGS sequence"/>
</dbReference>
<comment type="caution">
    <text evidence="2">The sequence shown here is derived from an EMBL/GenBank/DDBJ whole genome shotgun (WGS) entry which is preliminary data.</text>
</comment>
<feature type="region of interest" description="Disordered" evidence="1">
    <location>
        <begin position="1"/>
        <end position="65"/>
    </location>
</feature>
<protein>
    <submittedName>
        <fullName evidence="2">Uncharacterized protein</fullName>
    </submittedName>
</protein>
<feature type="compositionally biased region" description="Basic and acidic residues" evidence="1">
    <location>
        <begin position="15"/>
        <end position="56"/>
    </location>
</feature>
<organism evidence="2 3">
    <name type="scientific">Parabacteroides distasonis</name>
    <dbReference type="NCBI Taxonomy" id="823"/>
    <lineage>
        <taxon>Bacteria</taxon>
        <taxon>Pseudomonadati</taxon>
        <taxon>Bacteroidota</taxon>
        <taxon>Bacteroidia</taxon>
        <taxon>Bacteroidales</taxon>
        <taxon>Tannerellaceae</taxon>
        <taxon>Parabacteroides</taxon>
    </lineage>
</organism>
<evidence type="ECO:0000313" key="3">
    <source>
        <dbReference type="Proteomes" id="UP000284660"/>
    </source>
</evidence>
<evidence type="ECO:0000256" key="1">
    <source>
        <dbReference type="SAM" id="MobiDB-lite"/>
    </source>
</evidence>
<accession>A0A3R6FC82</accession>
<dbReference type="AlphaFoldDB" id="A0A3R6FC82"/>
<dbReference type="EMBL" id="QSJN01000004">
    <property type="protein sequence ID" value="RHD75676.1"/>
    <property type="molecule type" value="Genomic_DNA"/>
</dbReference>
<reference evidence="2 3" key="1">
    <citation type="submission" date="2018-08" db="EMBL/GenBank/DDBJ databases">
        <title>A genome reference for cultivated species of the human gut microbiota.</title>
        <authorList>
            <person name="Zou Y."/>
            <person name="Xue W."/>
            <person name="Luo G."/>
        </authorList>
    </citation>
    <scope>NUCLEOTIDE SEQUENCE [LARGE SCALE GENOMIC DNA]</scope>
    <source>
        <strain evidence="2 3">AM30-4</strain>
    </source>
</reference>
<evidence type="ECO:0000313" key="2">
    <source>
        <dbReference type="EMBL" id="RHD75676.1"/>
    </source>
</evidence>
<proteinExistence type="predicted"/>
<sequence>MRDFSYEEINNMSEETAKQVLRDEMLDRANKRAEEERRKEESKDSLDRFFNQKKESGLLTPYQTL</sequence>
<name>A0A3R6FC82_PARDI</name>
<gene>
    <name evidence="2" type="ORF">DW782_08410</name>
</gene>
<dbReference type="RefSeq" id="WP_008779338.1">
    <property type="nucleotide sequence ID" value="NZ_CP103148.1"/>
</dbReference>